<evidence type="ECO:0000313" key="2">
    <source>
        <dbReference type="EMBL" id="MBR0683566.1"/>
    </source>
</evidence>
<proteinExistence type="predicted"/>
<sequence>MRKRRASTSDKNLELHLDGVQHLPLAEAAQEALEDAFGSMIAEAEAGGNARRFSGVTGRATRAAKAANKPKTGKQTTGG</sequence>
<organism evidence="2 3">
    <name type="scientific">Neoroseomonas eburnea</name>
    <dbReference type="NCBI Taxonomy" id="1346889"/>
    <lineage>
        <taxon>Bacteria</taxon>
        <taxon>Pseudomonadati</taxon>
        <taxon>Pseudomonadota</taxon>
        <taxon>Alphaproteobacteria</taxon>
        <taxon>Acetobacterales</taxon>
        <taxon>Acetobacteraceae</taxon>
        <taxon>Neoroseomonas</taxon>
    </lineage>
</organism>
<keyword evidence="3" id="KW-1185">Reference proteome</keyword>
<gene>
    <name evidence="2" type="ORF">GXW74_23985</name>
</gene>
<evidence type="ECO:0000313" key="3">
    <source>
        <dbReference type="Proteomes" id="UP001138709"/>
    </source>
</evidence>
<reference evidence="2" key="2">
    <citation type="journal article" date="2021" name="Syst. Appl. Microbiol.">
        <title>Roseomonas hellenica sp. nov., isolated from roots of wild-growing Alkanna tinctoria.</title>
        <authorList>
            <person name="Rat A."/>
            <person name="Naranjo H.D."/>
            <person name="Lebbe L."/>
            <person name="Cnockaert M."/>
            <person name="Krigas N."/>
            <person name="Grigoriadou K."/>
            <person name="Maloupa E."/>
            <person name="Willems A."/>
        </authorList>
    </citation>
    <scope>NUCLEOTIDE SEQUENCE</scope>
    <source>
        <strain evidence="2">LMG 31228</strain>
    </source>
</reference>
<dbReference type="RefSeq" id="WP_211849134.1">
    <property type="nucleotide sequence ID" value="NZ_JAAEDL010000035.1"/>
</dbReference>
<feature type="region of interest" description="Disordered" evidence="1">
    <location>
        <begin position="47"/>
        <end position="79"/>
    </location>
</feature>
<reference evidence="2" key="1">
    <citation type="submission" date="2020-01" db="EMBL/GenBank/DDBJ databases">
        <authorList>
            <person name="Rat A."/>
        </authorList>
    </citation>
    <scope>NUCLEOTIDE SEQUENCE</scope>
    <source>
        <strain evidence="2">LMG 31228</strain>
    </source>
</reference>
<protein>
    <submittedName>
        <fullName evidence="2">Uncharacterized protein</fullName>
    </submittedName>
</protein>
<evidence type="ECO:0000256" key="1">
    <source>
        <dbReference type="SAM" id="MobiDB-lite"/>
    </source>
</evidence>
<name>A0A9X9XIN0_9PROT</name>
<dbReference type="Proteomes" id="UP001138709">
    <property type="component" value="Unassembled WGS sequence"/>
</dbReference>
<comment type="caution">
    <text evidence="2">The sequence shown here is derived from an EMBL/GenBank/DDBJ whole genome shotgun (WGS) entry which is preliminary data.</text>
</comment>
<accession>A0A9X9XIN0</accession>
<dbReference type="EMBL" id="JAAEDL010000035">
    <property type="protein sequence ID" value="MBR0683566.1"/>
    <property type="molecule type" value="Genomic_DNA"/>
</dbReference>
<dbReference type="AlphaFoldDB" id="A0A9X9XIN0"/>